<dbReference type="Proteomes" id="UP000427906">
    <property type="component" value="Chromosome"/>
</dbReference>
<organism evidence="2 3">
    <name type="scientific">Desulfosarcina alkanivorans</name>
    <dbReference type="NCBI Taxonomy" id="571177"/>
    <lineage>
        <taxon>Bacteria</taxon>
        <taxon>Pseudomonadati</taxon>
        <taxon>Thermodesulfobacteriota</taxon>
        <taxon>Desulfobacteria</taxon>
        <taxon>Desulfobacterales</taxon>
        <taxon>Desulfosarcinaceae</taxon>
        <taxon>Desulfosarcina</taxon>
    </lineage>
</organism>
<keyword evidence="1" id="KW-0812">Transmembrane</keyword>
<accession>A0A5K7YIL1</accession>
<sequence length="144" mass="16456">MLEAKMLELTAYARKKAGFFLITAESEQSSLEIITLTLTLAGVFLSLMIAFFATYRVRKYEKVLLDKNGRLRKALDEIKTLRGIIPICSHCNQIRDDEGIWKRIEEYVGAHSEARFSHGICPDCIRKYYPAEYASINSDGKKDN</sequence>
<keyword evidence="3" id="KW-1185">Reference proteome</keyword>
<gene>
    <name evidence="2" type="ORF">DSCA_29260</name>
</gene>
<evidence type="ECO:0000313" key="3">
    <source>
        <dbReference type="Proteomes" id="UP000427906"/>
    </source>
</evidence>
<dbReference type="AlphaFoldDB" id="A0A5K7YIL1"/>
<dbReference type="EMBL" id="AP021874">
    <property type="protein sequence ID" value="BBO68996.1"/>
    <property type="molecule type" value="Genomic_DNA"/>
</dbReference>
<evidence type="ECO:0000313" key="2">
    <source>
        <dbReference type="EMBL" id="BBO68996.1"/>
    </source>
</evidence>
<keyword evidence="1" id="KW-1133">Transmembrane helix</keyword>
<keyword evidence="1" id="KW-0472">Membrane</keyword>
<evidence type="ECO:0000256" key="1">
    <source>
        <dbReference type="SAM" id="Phobius"/>
    </source>
</evidence>
<feature type="transmembrane region" description="Helical" evidence="1">
    <location>
        <begin position="33"/>
        <end position="55"/>
    </location>
</feature>
<protein>
    <submittedName>
        <fullName evidence="2">Uncharacterized protein</fullName>
    </submittedName>
</protein>
<name>A0A5K7YIL1_9BACT</name>
<dbReference type="KEGG" id="dalk:DSCA_29260"/>
<reference evidence="2 3" key="1">
    <citation type="submission" date="2019-11" db="EMBL/GenBank/DDBJ databases">
        <title>Comparative genomics of hydrocarbon-degrading Desulfosarcina strains.</title>
        <authorList>
            <person name="Watanabe M."/>
            <person name="Kojima H."/>
            <person name="Fukui M."/>
        </authorList>
    </citation>
    <scope>NUCLEOTIDE SEQUENCE [LARGE SCALE GENOMIC DNA]</scope>
    <source>
        <strain evidence="2 3">PL12</strain>
    </source>
</reference>
<proteinExistence type="predicted"/>